<dbReference type="InterPro" id="IPR009589">
    <property type="entry name" value="PH_YyaB-like"/>
</dbReference>
<keyword evidence="1" id="KW-0812">Transmembrane</keyword>
<keyword evidence="4" id="KW-1185">Reference proteome</keyword>
<gene>
    <name evidence="3" type="ORF">PCA31118_00281</name>
</gene>
<evidence type="ECO:0000313" key="4">
    <source>
        <dbReference type="Proteomes" id="UP000414136"/>
    </source>
</evidence>
<evidence type="ECO:0000313" key="3">
    <source>
        <dbReference type="EMBL" id="VVE60578.1"/>
    </source>
</evidence>
<dbReference type="OrthoDB" id="6658731at2"/>
<organism evidence="3 4">
    <name type="scientific">Pandoraea captiosa</name>
    <dbReference type="NCBI Taxonomy" id="2508302"/>
    <lineage>
        <taxon>Bacteria</taxon>
        <taxon>Pseudomonadati</taxon>
        <taxon>Pseudomonadota</taxon>
        <taxon>Betaproteobacteria</taxon>
        <taxon>Burkholderiales</taxon>
        <taxon>Burkholderiaceae</taxon>
        <taxon>Pandoraea</taxon>
    </lineage>
</organism>
<protein>
    <recommendedName>
        <fullName evidence="2">Uncharacterized protein YyaB-like PH domain-containing protein</fullName>
    </recommendedName>
</protein>
<keyword evidence="1" id="KW-1133">Transmembrane helix</keyword>
<sequence length="174" mass="19480">MPLSGLLERIFRSALLRHSKRPLDLWLTGFGTEPTSLNAMYKSKIDTWTMIVLAGTVGTSAYASYQILLAQPASALCQLIPIAGLGVLLPLWILLDTRYLLTSDELRIHCGPLRWQIPIQDIIYISATRSLFASPALSLDRLRIDYRDGRMVMVSPRDKEPFIAAIKLLAMPRA</sequence>
<name>A0A5E4ZIC1_9BURK</name>
<reference evidence="3 4" key="1">
    <citation type="submission" date="2019-08" db="EMBL/GenBank/DDBJ databases">
        <authorList>
            <person name="Peeters C."/>
        </authorList>
    </citation>
    <scope>NUCLEOTIDE SEQUENCE [LARGE SCALE GENOMIC DNA]</scope>
    <source>
        <strain evidence="3 4">LMG 31118</strain>
    </source>
</reference>
<evidence type="ECO:0000259" key="2">
    <source>
        <dbReference type="Pfam" id="PF06713"/>
    </source>
</evidence>
<dbReference type="AlphaFoldDB" id="A0A5E4ZIC1"/>
<feature type="domain" description="Uncharacterized protein YyaB-like PH" evidence="2">
    <location>
        <begin position="97"/>
        <end position="167"/>
    </location>
</feature>
<proteinExistence type="predicted"/>
<dbReference type="Proteomes" id="UP000414136">
    <property type="component" value="Unassembled WGS sequence"/>
</dbReference>
<feature type="transmembrane region" description="Helical" evidence="1">
    <location>
        <begin position="48"/>
        <end position="67"/>
    </location>
</feature>
<accession>A0A5E4ZIC1</accession>
<dbReference type="Pfam" id="PF06713">
    <property type="entry name" value="bPH_4"/>
    <property type="match status" value="1"/>
</dbReference>
<keyword evidence="1" id="KW-0472">Membrane</keyword>
<dbReference type="EMBL" id="CABPSQ010000001">
    <property type="protein sequence ID" value="VVE60578.1"/>
    <property type="molecule type" value="Genomic_DNA"/>
</dbReference>
<feature type="transmembrane region" description="Helical" evidence="1">
    <location>
        <begin position="73"/>
        <end position="95"/>
    </location>
</feature>
<dbReference type="GO" id="GO:0030153">
    <property type="term" value="P:bacteriocin immunity"/>
    <property type="evidence" value="ECO:0007669"/>
    <property type="project" value="InterPro"/>
</dbReference>
<evidence type="ECO:0000256" key="1">
    <source>
        <dbReference type="SAM" id="Phobius"/>
    </source>
</evidence>